<keyword evidence="3" id="KW-1185">Reference proteome</keyword>
<dbReference type="EMBL" id="CP145316">
    <property type="protein sequence ID" value="XAM18314.1"/>
    <property type="molecule type" value="Genomic_DNA"/>
</dbReference>
<sequence length="350" mass="40209">MCQHYDCIVIGGGFYGAYLALQLKRKYQKVLIIEQESHLLLRASFHNQARVHNGYHYPRSLNTALSSARAFKRFCTEFAPAIKDDFTKYYAIAKIGSKTSATQFYRLFKQFDIFIESAPIHIKAMFNPSLVSDVFAVREYVFNADILRKMLQAKIGDSKIHTALSTQATSLHKMQHLIAIHTLRQTQKVHFYAPLVFNCTYAGINTLLHRSHIQSLPLKYEITEMALVDVPPPLGNLSITLMDGSFFSLMPFPARNCYGLSHVRYTPHIAWNAYESKDDPYTMLSAFLRNPTSHFPLMQADCVRYMPLLQDLIYKESLYEVKTLQIKNEIDDGRPIVFVKDNDLKKGCTR</sequence>
<dbReference type="InterPro" id="IPR006076">
    <property type="entry name" value="FAD-dep_OxRdtase"/>
</dbReference>
<evidence type="ECO:0000313" key="3">
    <source>
        <dbReference type="Proteomes" id="UP001434737"/>
    </source>
</evidence>
<name>A0ABZ3F567_9HELI</name>
<keyword evidence="2" id="KW-0560">Oxidoreductase</keyword>
<dbReference type="GO" id="GO:0016491">
    <property type="term" value="F:oxidoreductase activity"/>
    <property type="evidence" value="ECO:0007669"/>
    <property type="project" value="UniProtKB-KW"/>
</dbReference>
<feature type="domain" description="FAD dependent oxidoreductase" evidence="1">
    <location>
        <begin position="6"/>
        <end position="272"/>
    </location>
</feature>
<dbReference type="Gene3D" id="3.50.50.60">
    <property type="entry name" value="FAD/NAD(P)-binding domain"/>
    <property type="match status" value="1"/>
</dbReference>
<protein>
    <submittedName>
        <fullName evidence="2">FAD-dependent oxidoreductase</fullName>
        <ecNumber evidence="2">1.-.-.-</ecNumber>
    </submittedName>
</protein>
<organism evidence="2 3">
    <name type="scientific">Helicobacter mastomyrinus</name>
    <dbReference type="NCBI Taxonomy" id="287948"/>
    <lineage>
        <taxon>Bacteria</taxon>
        <taxon>Pseudomonadati</taxon>
        <taxon>Campylobacterota</taxon>
        <taxon>Epsilonproteobacteria</taxon>
        <taxon>Campylobacterales</taxon>
        <taxon>Helicobacteraceae</taxon>
        <taxon>Helicobacter</taxon>
    </lineage>
</organism>
<dbReference type="InterPro" id="IPR036188">
    <property type="entry name" value="FAD/NAD-bd_sf"/>
</dbReference>
<evidence type="ECO:0000259" key="1">
    <source>
        <dbReference type="Pfam" id="PF01266"/>
    </source>
</evidence>
<accession>A0ABZ3F567</accession>
<dbReference type="RefSeq" id="WP_343353728.1">
    <property type="nucleotide sequence ID" value="NZ_CP145316.1"/>
</dbReference>
<evidence type="ECO:0000313" key="2">
    <source>
        <dbReference type="EMBL" id="XAM18314.1"/>
    </source>
</evidence>
<dbReference type="Pfam" id="PF01266">
    <property type="entry name" value="DAO"/>
    <property type="match status" value="1"/>
</dbReference>
<reference evidence="2 3" key="1">
    <citation type="submission" date="2024-02" db="EMBL/GenBank/DDBJ databases">
        <title>Genome and pathogenicity analysis of Helicobacter mastomyrinus isolated from mice.</title>
        <authorList>
            <person name="Zhu L."/>
        </authorList>
    </citation>
    <scope>NUCLEOTIDE SEQUENCE [LARGE SCALE GENOMIC DNA]</scope>
    <source>
        <strain evidence="2 3">Hm-17</strain>
    </source>
</reference>
<proteinExistence type="predicted"/>
<dbReference type="SUPFAM" id="SSF51905">
    <property type="entry name" value="FAD/NAD(P)-binding domain"/>
    <property type="match status" value="1"/>
</dbReference>
<dbReference type="Proteomes" id="UP001434737">
    <property type="component" value="Chromosome"/>
</dbReference>
<dbReference type="EC" id="1.-.-.-" evidence="2"/>
<gene>
    <name evidence="2" type="ORF">V3I05_01075</name>
</gene>